<dbReference type="GO" id="GO:0005737">
    <property type="term" value="C:cytoplasm"/>
    <property type="evidence" value="ECO:0007669"/>
    <property type="project" value="TreeGrafter"/>
</dbReference>
<protein>
    <recommendedName>
        <fullName evidence="6">Ribosome-binding ATPase YchF</fullName>
    </recommendedName>
</protein>
<dbReference type="GO" id="GO:0016887">
    <property type="term" value="F:ATP hydrolysis activity"/>
    <property type="evidence" value="ECO:0007669"/>
    <property type="project" value="UniProtKB-UniRule"/>
</dbReference>
<proteinExistence type="inferred from homology"/>
<keyword evidence="7" id="KW-0175">Coiled coil</keyword>
<dbReference type="PRINTS" id="PR00326">
    <property type="entry name" value="GTP1OBG"/>
</dbReference>
<organism evidence="10 11">
    <name type="scientific">Candidatus Woykebacteria bacterium RIFCSPHIGHO2_12_FULL_45_10</name>
    <dbReference type="NCBI Taxonomy" id="1802603"/>
    <lineage>
        <taxon>Bacteria</taxon>
        <taxon>Candidatus Woykeibacteriota</taxon>
    </lineage>
</organism>
<dbReference type="InterPro" id="IPR012676">
    <property type="entry name" value="TGS-like"/>
</dbReference>
<feature type="domain" description="OBG-type G" evidence="8">
    <location>
        <begin position="5"/>
        <end position="271"/>
    </location>
</feature>
<keyword evidence="3 6" id="KW-0547">Nucleotide-binding</keyword>
<evidence type="ECO:0000313" key="10">
    <source>
        <dbReference type="EMBL" id="OGY30280.1"/>
    </source>
</evidence>
<comment type="similarity">
    <text evidence="6">Belongs to the TRAFAC class OBG-HflX-like GTPase superfamily. OBG GTPase family. YchF/OLA1 subfamily.</text>
</comment>
<keyword evidence="4 6" id="KW-0067">ATP-binding</keyword>
<keyword evidence="5" id="KW-0460">Magnesium</keyword>
<evidence type="ECO:0000256" key="3">
    <source>
        <dbReference type="ARBA" id="ARBA00022741"/>
    </source>
</evidence>
<dbReference type="InterPro" id="IPR031167">
    <property type="entry name" value="G_OBG"/>
</dbReference>
<dbReference type="AlphaFoldDB" id="A0A1G1WSH7"/>
<dbReference type="Gene3D" id="1.10.150.300">
    <property type="entry name" value="TGS-like domain"/>
    <property type="match status" value="1"/>
</dbReference>
<feature type="binding site" evidence="6">
    <location>
        <begin position="14"/>
        <end position="19"/>
    </location>
    <ligand>
        <name>ATP</name>
        <dbReference type="ChEBI" id="CHEBI:30616"/>
    </ligand>
</feature>
<dbReference type="GO" id="GO:0005525">
    <property type="term" value="F:GTP binding"/>
    <property type="evidence" value="ECO:0007669"/>
    <property type="project" value="InterPro"/>
</dbReference>
<dbReference type="FunFam" id="3.10.20.30:FF:000001">
    <property type="entry name" value="Ribosome-binding ATPase YchF"/>
    <property type="match status" value="1"/>
</dbReference>
<dbReference type="GO" id="GO:0046872">
    <property type="term" value="F:metal ion binding"/>
    <property type="evidence" value="ECO:0007669"/>
    <property type="project" value="UniProtKB-KW"/>
</dbReference>
<dbReference type="InterPro" id="IPR004095">
    <property type="entry name" value="TGS"/>
</dbReference>
<gene>
    <name evidence="6" type="primary">ychF</name>
    <name evidence="10" type="ORF">A3F35_00330</name>
</gene>
<dbReference type="CDD" id="cd01900">
    <property type="entry name" value="YchF"/>
    <property type="match status" value="1"/>
</dbReference>
<keyword evidence="2" id="KW-0479">Metal-binding</keyword>
<dbReference type="PIRSF" id="PIRSF006641">
    <property type="entry name" value="CHP00092"/>
    <property type="match status" value="1"/>
</dbReference>
<dbReference type="Pfam" id="PF01926">
    <property type="entry name" value="MMR_HSR1"/>
    <property type="match status" value="1"/>
</dbReference>
<dbReference type="InterPro" id="IPR041706">
    <property type="entry name" value="YchF_N"/>
</dbReference>
<comment type="function">
    <text evidence="6">ATPase that binds to both the 70S ribosome and the 50S ribosomal subunit in a nucleotide-independent manner.</text>
</comment>
<dbReference type="InterPro" id="IPR006073">
    <property type="entry name" value="GTP-bd"/>
</dbReference>
<dbReference type="SUPFAM" id="SSF81271">
    <property type="entry name" value="TGS-like"/>
    <property type="match status" value="1"/>
</dbReference>
<dbReference type="GO" id="GO:0005524">
    <property type="term" value="F:ATP binding"/>
    <property type="evidence" value="ECO:0007669"/>
    <property type="project" value="UniProtKB-UniRule"/>
</dbReference>
<dbReference type="GO" id="GO:0043023">
    <property type="term" value="F:ribosomal large subunit binding"/>
    <property type="evidence" value="ECO:0007669"/>
    <property type="project" value="UniProtKB-UniRule"/>
</dbReference>
<dbReference type="Pfam" id="PF06071">
    <property type="entry name" value="YchF-GTPase_C"/>
    <property type="match status" value="1"/>
</dbReference>
<dbReference type="InterPro" id="IPR023192">
    <property type="entry name" value="TGS-like_dom_sf"/>
</dbReference>
<feature type="domain" description="TGS" evidence="9">
    <location>
        <begin position="271"/>
        <end position="354"/>
    </location>
</feature>
<dbReference type="SUPFAM" id="SSF52540">
    <property type="entry name" value="P-loop containing nucleoside triphosphate hydrolases"/>
    <property type="match status" value="1"/>
</dbReference>
<evidence type="ECO:0000256" key="2">
    <source>
        <dbReference type="ARBA" id="ARBA00022723"/>
    </source>
</evidence>
<evidence type="ECO:0000259" key="8">
    <source>
        <dbReference type="PROSITE" id="PS51710"/>
    </source>
</evidence>
<evidence type="ECO:0000256" key="1">
    <source>
        <dbReference type="ARBA" id="ARBA00001946"/>
    </source>
</evidence>
<dbReference type="PROSITE" id="PS51710">
    <property type="entry name" value="G_OBG"/>
    <property type="match status" value="1"/>
</dbReference>
<dbReference type="STRING" id="1802603.A3F35_00330"/>
<dbReference type="PROSITE" id="PS51880">
    <property type="entry name" value="TGS"/>
    <property type="match status" value="1"/>
</dbReference>
<evidence type="ECO:0000313" key="11">
    <source>
        <dbReference type="Proteomes" id="UP000178068"/>
    </source>
</evidence>
<evidence type="ECO:0000256" key="4">
    <source>
        <dbReference type="ARBA" id="ARBA00022840"/>
    </source>
</evidence>
<dbReference type="InterPro" id="IPR012675">
    <property type="entry name" value="Beta-grasp_dom_sf"/>
</dbReference>
<evidence type="ECO:0000256" key="6">
    <source>
        <dbReference type="HAMAP-Rule" id="MF_00944"/>
    </source>
</evidence>
<dbReference type="NCBIfam" id="TIGR00231">
    <property type="entry name" value="small_GTP"/>
    <property type="match status" value="1"/>
</dbReference>
<name>A0A1G1WSH7_9BACT</name>
<dbReference type="Gene3D" id="3.40.50.300">
    <property type="entry name" value="P-loop containing nucleotide triphosphate hydrolases"/>
    <property type="match status" value="1"/>
</dbReference>
<dbReference type="InterPro" id="IPR027417">
    <property type="entry name" value="P-loop_NTPase"/>
</dbReference>
<dbReference type="Gene3D" id="3.10.20.30">
    <property type="match status" value="1"/>
</dbReference>
<dbReference type="CDD" id="cd04867">
    <property type="entry name" value="TGS_YchF_OLA1"/>
    <property type="match status" value="1"/>
</dbReference>
<sequence length="356" mass="39131">MGFSLKVGIVGLPNVGKSTLFNALLKKQIAESANYPFTTIEPNVGVVEVPDPRLQKLAAVVKTEKIIPAAVEFVDIAGLVKGAAEGEGLGNKFLSHIREVDAIAHVVRSFEDPNVLRSESSFDSASDVETINTELILADLEIAEKLIAGAEKDVKAKEKDAEKMLSTLKRIKEGLDRGIPAKDIQIEPEYTRSLPLITIKPTIYVFNVAESDLKKETPLTEELKPNVVISAKIEAELSELNHEEQKDYLQELGLAESGLERLIRESYKLLGLITYFTAGEKEVRAWTIKSGTKAPAAAGVIHTDFEKGFIKAEVINWEKLIAVGGWNAAREKGLVRLEGKDYLFQDGDTTIFKFNV</sequence>
<evidence type="ECO:0000256" key="7">
    <source>
        <dbReference type="SAM" id="Coils"/>
    </source>
</evidence>
<dbReference type="HAMAP" id="MF_00944">
    <property type="entry name" value="YchF_OLA1_ATPase"/>
    <property type="match status" value="1"/>
</dbReference>
<dbReference type="Proteomes" id="UP000178068">
    <property type="component" value="Unassembled WGS sequence"/>
</dbReference>
<dbReference type="PANTHER" id="PTHR23305:SF18">
    <property type="entry name" value="OBG-TYPE G DOMAIN-CONTAINING PROTEIN"/>
    <property type="match status" value="1"/>
</dbReference>
<dbReference type="NCBIfam" id="TIGR00092">
    <property type="entry name" value="redox-regulated ATPase YchF"/>
    <property type="match status" value="1"/>
</dbReference>
<dbReference type="PANTHER" id="PTHR23305">
    <property type="entry name" value="OBG GTPASE FAMILY"/>
    <property type="match status" value="1"/>
</dbReference>
<evidence type="ECO:0000259" key="9">
    <source>
        <dbReference type="PROSITE" id="PS51880"/>
    </source>
</evidence>
<comment type="cofactor">
    <cofactor evidence="1">
        <name>Mg(2+)</name>
        <dbReference type="ChEBI" id="CHEBI:18420"/>
    </cofactor>
</comment>
<dbReference type="InterPro" id="IPR013029">
    <property type="entry name" value="YchF_C"/>
</dbReference>
<dbReference type="InterPro" id="IPR004396">
    <property type="entry name" value="ATPase_YchF/OLA1"/>
</dbReference>
<comment type="caution">
    <text evidence="10">The sequence shown here is derived from an EMBL/GenBank/DDBJ whole genome shotgun (WGS) entry which is preliminary data.</text>
</comment>
<dbReference type="InterPro" id="IPR005225">
    <property type="entry name" value="Small_GTP-bd"/>
</dbReference>
<evidence type="ECO:0000256" key="5">
    <source>
        <dbReference type="ARBA" id="ARBA00022842"/>
    </source>
</evidence>
<dbReference type="EMBL" id="MHCZ01000009">
    <property type="protein sequence ID" value="OGY30280.1"/>
    <property type="molecule type" value="Genomic_DNA"/>
</dbReference>
<feature type="coiled-coil region" evidence="7">
    <location>
        <begin position="140"/>
        <end position="167"/>
    </location>
</feature>
<accession>A0A1G1WSH7</accession>
<reference evidence="10 11" key="1">
    <citation type="journal article" date="2016" name="Nat. Commun.">
        <title>Thousands of microbial genomes shed light on interconnected biogeochemical processes in an aquifer system.</title>
        <authorList>
            <person name="Anantharaman K."/>
            <person name="Brown C.T."/>
            <person name="Hug L.A."/>
            <person name="Sharon I."/>
            <person name="Castelle C.J."/>
            <person name="Probst A.J."/>
            <person name="Thomas B.C."/>
            <person name="Singh A."/>
            <person name="Wilkins M.J."/>
            <person name="Karaoz U."/>
            <person name="Brodie E.L."/>
            <person name="Williams K.H."/>
            <person name="Hubbard S.S."/>
            <person name="Banfield J.F."/>
        </authorList>
    </citation>
    <scope>NUCLEOTIDE SEQUENCE [LARGE SCALE GENOMIC DNA]</scope>
</reference>